<evidence type="ECO:0000313" key="8">
    <source>
        <dbReference type="EMBL" id="KAJ2928601.1"/>
    </source>
</evidence>
<dbReference type="Pfam" id="PF00176">
    <property type="entry name" value="SNF2-rel_dom"/>
    <property type="match status" value="1"/>
</dbReference>
<keyword evidence="3" id="KW-0347">Helicase</keyword>
<gene>
    <name evidence="8" type="ORF">H1R20_g8521</name>
</gene>
<dbReference type="AlphaFoldDB" id="A0A9W8J3V6"/>
<feature type="compositionally biased region" description="Polar residues" evidence="5">
    <location>
        <begin position="78"/>
        <end position="87"/>
    </location>
</feature>
<dbReference type="Pfam" id="PF00271">
    <property type="entry name" value="Helicase_C"/>
    <property type="match status" value="1"/>
</dbReference>
<dbReference type="PROSITE" id="PS51192">
    <property type="entry name" value="HELICASE_ATP_BIND_1"/>
    <property type="match status" value="1"/>
</dbReference>
<dbReference type="PANTHER" id="PTHR45626:SF17">
    <property type="entry name" value="HELICASE-LIKE TRANSCRIPTION FACTOR"/>
    <property type="match status" value="1"/>
</dbReference>
<feature type="compositionally biased region" description="Polar residues" evidence="5">
    <location>
        <begin position="145"/>
        <end position="160"/>
    </location>
</feature>
<proteinExistence type="predicted"/>
<dbReference type="CDD" id="cd18793">
    <property type="entry name" value="SF2_C_SNF"/>
    <property type="match status" value="1"/>
</dbReference>
<dbReference type="Proteomes" id="UP001140091">
    <property type="component" value="Unassembled WGS sequence"/>
</dbReference>
<dbReference type="GO" id="GO:0005524">
    <property type="term" value="F:ATP binding"/>
    <property type="evidence" value="ECO:0007669"/>
    <property type="project" value="UniProtKB-KW"/>
</dbReference>
<keyword evidence="1" id="KW-0547">Nucleotide-binding</keyword>
<feature type="region of interest" description="Disordered" evidence="5">
    <location>
        <begin position="1"/>
        <end position="87"/>
    </location>
</feature>
<evidence type="ECO:0000256" key="4">
    <source>
        <dbReference type="ARBA" id="ARBA00022840"/>
    </source>
</evidence>
<feature type="compositionally biased region" description="Acidic residues" evidence="5">
    <location>
        <begin position="130"/>
        <end position="139"/>
    </location>
</feature>
<dbReference type="InterPro" id="IPR014001">
    <property type="entry name" value="Helicase_ATP-bd"/>
</dbReference>
<dbReference type="GO" id="GO:0008094">
    <property type="term" value="F:ATP-dependent activity, acting on DNA"/>
    <property type="evidence" value="ECO:0007669"/>
    <property type="project" value="TreeGrafter"/>
</dbReference>
<keyword evidence="2" id="KW-0378">Hydrolase</keyword>
<feature type="region of interest" description="Disordered" evidence="5">
    <location>
        <begin position="241"/>
        <end position="303"/>
    </location>
</feature>
<dbReference type="InterPro" id="IPR049730">
    <property type="entry name" value="SNF2/RAD54-like_C"/>
</dbReference>
<feature type="compositionally biased region" description="Low complexity" evidence="5">
    <location>
        <begin position="259"/>
        <end position="277"/>
    </location>
</feature>
<dbReference type="Gene3D" id="3.40.50.300">
    <property type="entry name" value="P-loop containing nucleotide triphosphate hydrolases"/>
    <property type="match status" value="1"/>
</dbReference>
<keyword evidence="4" id="KW-0067">ATP-binding</keyword>
<name>A0A9W8J3V6_9AGAR</name>
<dbReference type="PANTHER" id="PTHR45626">
    <property type="entry name" value="TRANSCRIPTION TERMINATION FACTOR 2-RELATED"/>
    <property type="match status" value="1"/>
</dbReference>
<dbReference type="SUPFAM" id="SSF52540">
    <property type="entry name" value="P-loop containing nucleoside triphosphate hydrolases"/>
    <property type="match status" value="2"/>
</dbReference>
<feature type="compositionally biased region" description="Low complexity" evidence="5">
    <location>
        <begin position="34"/>
        <end position="45"/>
    </location>
</feature>
<evidence type="ECO:0000256" key="3">
    <source>
        <dbReference type="ARBA" id="ARBA00022806"/>
    </source>
</evidence>
<evidence type="ECO:0000256" key="1">
    <source>
        <dbReference type="ARBA" id="ARBA00022741"/>
    </source>
</evidence>
<evidence type="ECO:0000259" key="6">
    <source>
        <dbReference type="PROSITE" id="PS51192"/>
    </source>
</evidence>
<protein>
    <recommendedName>
        <fullName evidence="10">P-loop containing nucleoside triphosphate hydrolase protein</fullName>
    </recommendedName>
</protein>
<feature type="non-terminal residue" evidence="8">
    <location>
        <position position="951"/>
    </location>
</feature>
<comment type="caution">
    <text evidence="8">The sequence shown here is derived from an EMBL/GenBank/DDBJ whole genome shotgun (WGS) entry which is preliminary data.</text>
</comment>
<dbReference type="OrthoDB" id="448448at2759"/>
<feature type="compositionally biased region" description="Polar residues" evidence="5">
    <location>
        <begin position="1"/>
        <end position="15"/>
    </location>
</feature>
<dbReference type="InterPro" id="IPR000330">
    <property type="entry name" value="SNF2_N"/>
</dbReference>
<dbReference type="InterPro" id="IPR038718">
    <property type="entry name" value="SNF2-like_sf"/>
</dbReference>
<dbReference type="InterPro" id="IPR027417">
    <property type="entry name" value="P-loop_NTPase"/>
</dbReference>
<feature type="region of interest" description="Disordered" evidence="5">
    <location>
        <begin position="129"/>
        <end position="160"/>
    </location>
</feature>
<evidence type="ECO:0000313" key="9">
    <source>
        <dbReference type="Proteomes" id="UP001140091"/>
    </source>
</evidence>
<evidence type="ECO:0008006" key="10">
    <source>
        <dbReference type="Google" id="ProtNLM"/>
    </source>
</evidence>
<evidence type="ECO:0000256" key="5">
    <source>
        <dbReference type="SAM" id="MobiDB-lite"/>
    </source>
</evidence>
<dbReference type="EMBL" id="JANBPK010000922">
    <property type="protein sequence ID" value="KAJ2928601.1"/>
    <property type="molecule type" value="Genomic_DNA"/>
</dbReference>
<dbReference type="InterPro" id="IPR050628">
    <property type="entry name" value="SNF2_RAD54_helicase_TF"/>
</dbReference>
<dbReference type="SMART" id="SM00490">
    <property type="entry name" value="HELICc"/>
    <property type="match status" value="1"/>
</dbReference>
<dbReference type="InterPro" id="IPR001650">
    <property type="entry name" value="Helicase_C-like"/>
</dbReference>
<evidence type="ECO:0000259" key="7">
    <source>
        <dbReference type="PROSITE" id="PS51194"/>
    </source>
</evidence>
<dbReference type="GO" id="GO:0006281">
    <property type="term" value="P:DNA repair"/>
    <property type="evidence" value="ECO:0007669"/>
    <property type="project" value="TreeGrafter"/>
</dbReference>
<dbReference type="GO" id="GO:0005634">
    <property type="term" value="C:nucleus"/>
    <property type="evidence" value="ECO:0007669"/>
    <property type="project" value="TreeGrafter"/>
</dbReference>
<feature type="domain" description="Helicase ATP-binding" evidence="6">
    <location>
        <begin position="377"/>
        <end position="586"/>
    </location>
</feature>
<dbReference type="GO" id="GO:0004386">
    <property type="term" value="F:helicase activity"/>
    <property type="evidence" value="ECO:0007669"/>
    <property type="project" value="UniProtKB-KW"/>
</dbReference>
<keyword evidence="9" id="KW-1185">Reference proteome</keyword>
<dbReference type="GO" id="GO:0016787">
    <property type="term" value="F:hydrolase activity"/>
    <property type="evidence" value="ECO:0007669"/>
    <property type="project" value="UniProtKB-KW"/>
</dbReference>
<dbReference type="PROSITE" id="PS51194">
    <property type="entry name" value="HELICASE_CTER"/>
    <property type="match status" value="1"/>
</dbReference>
<evidence type="ECO:0000256" key="2">
    <source>
        <dbReference type="ARBA" id="ARBA00022801"/>
    </source>
</evidence>
<feature type="compositionally biased region" description="Basic and acidic residues" evidence="5">
    <location>
        <begin position="241"/>
        <end position="250"/>
    </location>
</feature>
<reference evidence="8" key="1">
    <citation type="submission" date="2022-06" db="EMBL/GenBank/DDBJ databases">
        <title>Genome Sequence of Candolleomyces eurysporus.</title>
        <authorList>
            <person name="Buettner E."/>
        </authorList>
    </citation>
    <scope>NUCLEOTIDE SEQUENCE</scope>
    <source>
        <strain evidence="8">VTCC 930004</strain>
    </source>
</reference>
<dbReference type="Gene3D" id="3.40.50.10810">
    <property type="entry name" value="Tandem AAA-ATPase domain"/>
    <property type="match status" value="1"/>
</dbReference>
<accession>A0A9W8J3V6</accession>
<organism evidence="8 9">
    <name type="scientific">Candolleomyces eurysporus</name>
    <dbReference type="NCBI Taxonomy" id="2828524"/>
    <lineage>
        <taxon>Eukaryota</taxon>
        <taxon>Fungi</taxon>
        <taxon>Dikarya</taxon>
        <taxon>Basidiomycota</taxon>
        <taxon>Agaricomycotina</taxon>
        <taxon>Agaricomycetes</taxon>
        <taxon>Agaricomycetidae</taxon>
        <taxon>Agaricales</taxon>
        <taxon>Agaricineae</taxon>
        <taxon>Psathyrellaceae</taxon>
        <taxon>Candolleomyces</taxon>
    </lineage>
</organism>
<sequence>MPNSKSGVKRTSVSPSFELPTPTLLPPRPMNRKSTASGSARASTSVKEEVAAGQRGQPSAPAQRESTAALKVKRKPTAPSTNRTQVDNPFALMGSAFAGMDASRLVQGTTANKVATGKSKNEVIYVISDSDSDEEESDVEYFPQETPTKPRQPPRSGSITVKQMPVSPDLSGPASFFFQFEGSQAPFTFRSWFIATHTPARREKARSLYEYSPALQATNPEYWATYTYSAGKGKHILREGKGKEREEEMIRFPSPPPSSSTSRTRRTAQPAVTAAPTYQPPTPQSLPRTTRARPRANPQPPLKPFLPISIVDIPGLNYTLDEYDTVCNDETGGRQYELPSGELLKEYQTTDVDLAMTGSMYRHCLRVEKDKGNPVQHDPDELVQGILLNYEMGLGKTHVACVVLDRGRVHREKINERLGVPDLHLKPDLVIAPLSTHNHWKEHLTRLSEGRLNVRIYGSGRKAFDRSVHVYIVTVETFRNHHDRFGKYQDLFDERYEENPAENTKRDWSLGLTDDDRAWARAEAPFAVTEFNTVVIDESHKVSNSATLSGRALLSVHTDNFLLLTGTPAQNGLDDMQIIFALMVHKSKRNNFREQEKANRMMNRARKEENDKARSLPMKVYEVLGNGFNGSKEIEHFMNSCMITRRFECPETGTVLVKLPQLHHIRVEVLQTPEEQKLYDYVAGVTSGDYRLVRILRKRQAVLHGSLLRKAILGKTSPFADEDAMDTHDDITDEYNVEPSDLELLTIDADAELREAIQDRLDTRDVPSELKQMGLEKLLEPKYISSKFKAIYAIIEQVPKGEKVIIFSIFTSLLDVLGNFLEDNGIEFVQLDGRMNSREREHALRAIADDPYAKVMLVSMKAGGVGLNITSCNHVILFDPWWNPYVEEQAISRAHRIGQTRECYVYRLHSPDTIEDRIVEVAKRKRGPIEAFMARCAVLTNERDAAQKARF</sequence>
<feature type="domain" description="Helicase C-terminal" evidence="7">
    <location>
        <begin position="787"/>
        <end position="940"/>
    </location>
</feature>
<dbReference type="SMART" id="SM00487">
    <property type="entry name" value="DEXDc"/>
    <property type="match status" value="1"/>
</dbReference>